<evidence type="ECO:0000313" key="3">
    <source>
        <dbReference type="EMBL" id="RMX72971.1"/>
    </source>
</evidence>
<dbReference type="PANTHER" id="PTHR45458:SF1">
    <property type="entry name" value="SHORT CHAIN DEHYDROGENASE"/>
    <property type="match status" value="1"/>
</dbReference>
<sequence length="270" mass="29487">MPASPKKTWLVVGASRGIGHEFVRQLLIRGEKVYATVRNPTGEHKSSFWTGYEEVDPPCTVLSCDVLSEQSLLDLASGIRGQGTKIDHVVINAGVLKYPNRSVSISPRRETQCSATEHRSRSYEDFAFHLHSNTIGPIICAQKLLSAGIDIGAITFISSDSGSAQQFHEFEDGFAAYAASKAGLNQMARHLAAELERKGSEVVILLLHPGEVMTDMAKIEVGWDIGDQLTPEESVSGCLKTIESKTRIDSGTFWTWENKVSEAGWKAALP</sequence>
<evidence type="ECO:0000256" key="1">
    <source>
        <dbReference type="ARBA" id="ARBA00022857"/>
    </source>
</evidence>
<gene>
    <name evidence="4" type="ORF">D0868_14058</name>
    <name evidence="3" type="ORF">D0869_14073</name>
</gene>
<dbReference type="Pfam" id="PF00106">
    <property type="entry name" value="adh_short"/>
    <property type="match status" value="1"/>
</dbReference>
<dbReference type="InterPro" id="IPR020904">
    <property type="entry name" value="Sc_DH/Rdtase_CS"/>
</dbReference>
<protein>
    <recommendedName>
        <fullName evidence="7">NAD-dependent epimerase/dehydratase domain-containing protein</fullName>
    </recommendedName>
</protein>
<comment type="similarity">
    <text evidence="2">Belongs to the short-chain dehydrogenases/reductases (SDR) family.</text>
</comment>
<dbReference type="InterPro" id="IPR052184">
    <property type="entry name" value="SDR_enzymes"/>
</dbReference>
<dbReference type="VEuPathDB" id="FungiDB:BTJ68_14615"/>
<keyword evidence="1" id="KW-0521">NADP</keyword>
<dbReference type="EMBL" id="QWIK01001989">
    <property type="protein sequence ID" value="RMX91321.1"/>
    <property type="molecule type" value="Genomic_DNA"/>
</dbReference>
<dbReference type="PRINTS" id="PR00080">
    <property type="entry name" value="SDRFAMILY"/>
</dbReference>
<comment type="caution">
    <text evidence="4">The sequence shown here is derived from an EMBL/GenBank/DDBJ whole genome shotgun (WGS) entry which is preliminary data.</text>
</comment>
<evidence type="ECO:0008006" key="7">
    <source>
        <dbReference type="Google" id="ProtNLM"/>
    </source>
</evidence>
<dbReference type="InterPro" id="IPR036291">
    <property type="entry name" value="NAD(P)-bd_dom_sf"/>
</dbReference>
<dbReference type="PROSITE" id="PS00061">
    <property type="entry name" value="ADH_SHORT"/>
    <property type="match status" value="1"/>
</dbReference>
<proteinExistence type="inferred from homology"/>
<evidence type="ECO:0000256" key="2">
    <source>
        <dbReference type="RuleBase" id="RU000363"/>
    </source>
</evidence>
<dbReference type="AlphaFoldDB" id="A0A3M6XKU8"/>
<evidence type="ECO:0000313" key="6">
    <source>
        <dbReference type="Proteomes" id="UP000282582"/>
    </source>
</evidence>
<dbReference type="EMBL" id="QWIJ01001977">
    <property type="protein sequence ID" value="RMX72971.1"/>
    <property type="molecule type" value="Genomic_DNA"/>
</dbReference>
<accession>A0A3M6XKU8</accession>
<name>A0A3M6XKU8_HORWE</name>
<dbReference type="OrthoDB" id="5296at2759"/>
<evidence type="ECO:0000313" key="5">
    <source>
        <dbReference type="Proteomes" id="UP000281245"/>
    </source>
</evidence>
<dbReference type="SUPFAM" id="SSF51735">
    <property type="entry name" value="NAD(P)-binding Rossmann-fold domains"/>
    <property type="match status" value="1"/>
</dbReference>
<dbReference type="InterPro" id="IPR002347">
    <property type="entry name" value="SDR_fam"/>
</dbReference>
<organism evidence="4 6">
    <name type="scientific">Hortaea werneckii</name>
    <name type="common">Black yeast</name>
    <name type="synonym">Cladosporium werneckii</name>
    <dbReference type="NCBI Taxonomy" id="91943"/>
    <lineage>
        <taxon>Eukaryota</taxon>
        <taxon>Fungi</taxon>
        <taxon>Dikarya</taxon>
        <taxon>Ascomycota</taxon>
        <taxon>Pezizomycotina</taxon>
        <taxon>Dothideomycetes</taxon>
        <taxon>Dothideomycetidae</taxon>
        <taxon>Mycosphaerellales</taxon>
        <taxon>Teratosphaeriaceae</taxon>
        <taxon>Hortaea</taxon>
    </lineage>
</organism>
<dbReference type="PRINTS" id="PR00081">
    <property type="entry name" value="GDHRDH"/>
</dbReference>
<evidence type="ECO:0000313" key="4">
    <source>
        <dbReference type="EMBL" id="RMX91321.1"/>
    </source>
</evidence>
<reference evidence="5 6" key="1">
    <citation type="journal article" date="2018" name="BMC Genomics">
        <title>Genomic evidence for intraspecific hybridization in a clonal and extremely halotolerant yeast.</title>
        <authorList>
            <person name="Gostincar C."/>
            <person name="Stajich J.E."/>
            <person name="Zupancic J."/>
            <person name="Zalar P."/>
            <person name="Gunde-Cimerman N."/>
        </authorList>
    </citation>
    <scope>NUCLEOTIDE SEQUENCE [LARGE SCALE GENOMIC DNA]</scope>
    <source>
        <strain evidence="4 6">EXF-6654</strain>
        <strain evidence="3 5">EXF-6656</strain>
    </source>
</reference>
<dbReference type="PANTHER" id="PTHR45458">
    <property type="entry name" value="SHORT-CHAIN DEHYDROGENASE/REDUCTASE SDR"/>
    <property type="match status" value="1"/>
</dbReference>
<dbReference type="Gene3D" id="3.40.50.720">
    <property type="entry name" value="NAD(P)-binding Rossmann-like Domain"/>
    <property type="match status" value="1"/>
</dbReference>
<dbReference type="Proteomes" id="UP000281245">
    <property type="component" value="Unassembled WGS sequence"/>
</dbReference>
<dbReference type="Proteomes" id="UP000282582">
    <property type="component" value="Unassembled WGS sequence"/>
</dbReference>
<dbReference type="GO" id="GO:0016616">
    <property type="term" value="F:oxidoreductase activity, acting on the CH-OH group of donors, NAD or NADP as acceptor"/>
    <property type="evidence" value="ECO:0007669"/>
    <property type="project" value="TreeGrafter"/>
</dbReference>